<evidence type="ECO:0000259" key="4">
    <source>
        <dbReference type="Pfam" id="PF00195"/>
    </source>
</evidence>
<dbReference type="SUPFAM" id="SSF53901">
    <property type="entry name" value="Thiolase-like"/>
    <property type="match status" value="2"/>
</dbReference>
<feature type="domain" description="Chalcone/stilbene synthase C-terminal" evidence="5">
    <location>
        <begin position="231"/>
        <end position="357"/>
    </location>
</feature>
<dbReference type="Gene3D" id="3.40.47.10">
    <property type="match status" value="2"/>
</dbReference>
<gene>
    <name evidence="6" type="ORF">CLV48_11722</name>
</gene>
<dbReference type="EMBL" id="PYGF01000017">
    <property type="protein sequence ID" value="PSK99236.1"/>
    <property type="molecule type" value="Genomic_DNA"/>
</dbReference>
<proteinExistence type="inferred from homology"/>
<dbReference type="Pfam" id="PF00195">
    <property type="entry name" value="Chal_sti_synt_N"/>
    <property type="match status" value="1"/>
</dbReference>
<protein>
    <submittedName>
        <fullName evidence="6">Putative naringenin-chalcone synthase</fullName>
    </submittedName>
</protein>
<keyword evidence="7" id="KW-1185">Reference proteome</keyword>
<dbReference type="InterPro" id="IPR012328">
    <property type="entry name" value="Chalcone/stilbene_synt_C"/>
</dbReference>
<reference evidence="6 7" key="1">
    <citation type="submission" date="2018-03" db="EMBL/GenBank/DDBJ databases">
        <title>Genomic Encyclopedia of Archaeal and Bacterial Type Strains, Phase II (KMG-II): from individual species to whole genera.</title>
        <authorList>
            <person name="Goeker M."/>
        </authorList>
    </citation>
    <scope>NUCLEOTIDE SEQUENCE [LARGE SCALE GENOMIC DNA]</scope>
    <source>
        <strain evidence="6 7">DSM 28057</strain>
    </source>
</reference>
<evidence type="ECO:0000256" key="1">
    <source>
        <dbReference type="ARBA" id="ARBA00005531"/>
    </source>
</evidence>
<accession>A0A2P8DPU4</accession>
<dbReference type="RefSeq" id="WP_106568922.1">
    <property type="nucleotide sequence ID" value="NZ_PYGF01000017.1"/>
</dbReference>
<dbReference type="PANTHER" id="PTHR11877">
    <property type="entry name" value="HYDROXYMETHYLGLUTARYL-COA SYNTHASE"/>
    <property type="match status" value="1"/>
</dbReference>
<dbReference type="GO" id="GO:0030639">
    <property type="term" value="P:polyketide biosynthetic process"/>
    <property type="evidence" value="ECO:0007669"/>
    <property type="project" value="TreeGrafter"/>
</dbReference>
<dbReference type="InterPro" id="IPR001099">
    <property type="entry name" value="Chalcone/stilbene_synt_N"/>
</dbReference>
<name>A0A2P8DPU4_9BACT</name>
<feature type="domain" description="Chalcone/stilbene synthase N-terminal" evidence="4">
    <location>
        <begin position="4"/>
        <end position="213"/>
    </location>
</feature>
<sequence length="359" mass="40268">MNSHLVSIGTANPGEGIPQMQISNFMKIAHGLDEAGSRVLNYIYRQSGIEQRFSVLEDFRYDNPEHFEFFPKNKYLDPFPGTKKRMEVFQQTGFNLAQKAITQCLQNAMLYPNEVSHLILVSCTGMFAPGLELKIIHELGLRTDIERYTLHFMGCYAAFNGLKLADKICQSNAKAKVIVVSVELCTIHFQKEYTEDNLLANAIFGDGAAAALVTRSKHGLDIKKYDTQLFKSGEDDMAWSIGDFGFEMKLSKYVPELLHKGLDQIHSHLEKLFNISQIKNFAIHPGGKQILQKVEEAFGIGMSANRHSHEVLRNSGNMSSASILFVLKKWLEEEATSGPLLAMGFGPGLTLETMLLEKR</sequence>
<evidence type="ECO:0000313" key="6">
    <source>
        <dbReference type="EMBL" id="PSK99236.1"/>
    </source>
</evidence>
<comment type="caution">
    <text evidence="6">The sequence shown here is derived from an EMBL/GenBank/DDBJ whole genome shotgun (WGS) entry which is preliminary data.</text>
</comment>
<dbReference type="Proteomes" id="UP000240708">
    <property type="component" value="Unassembled WGS sequence"/>
</dbReference>
<organism evidence="6 7">
    <name type="scientific">Cecembia rubra</name>
    <dbReference type="NCBI Taxonomy" id="1485585"/>
    <lineage>
        <taxon>Bacteria</taxon>
        <taxon>Pseudomonadati</taxon>
        <taxon>Bacteroidota</taxon>
        <taxon>Cytophagia</taxon>
        <taxon>Cytophagales</taxon>
        <taxon>Cyclobacteriaceae</taxon>
        <taxon>Cecembia</taxon>
    </lineage>
</organism>
<dbReference type="OrthoDB" id="9786288at2"/>
<dbReference type="PIRSF" id="PIRSF000451">
    <property type="entry name" value="PKS_III"/>
    <property type="match status" value="1"/>
</dbReference>
<dbReference type="InterPro" id="IPR011141">
    <property type="entry name" value="Polyketide_synthase_type-III"/>
</dbReference>
<dbReference type="PANTHER" id="PTHR11877:SF46">
    <property type="entry name" value="TYPE III POLYKETIDE SYNTHASE A"/>
    <property type="match status" value="1"/>
</dbReference>
<evidence type="ECO:0000256" key="2">
    <source>
        <dbReference type="ARBA" id="ARBA00022679"/>
    </source>
</evidence>
<dbReference type="GO" id="GO:0016747">
    <property type="term" value="F:acyltransferase activity, transferring groups other than amino-acyl groups"/>
    <property type="evidence" value="ECO:0007669"/>
    <property type="project" value="InterPro"/>
</dbReference>
<dbReference type="Pfam" id="PF02797">
    <property type="entry name" value="Chal_sti_synt_C"/>
    <property type="match status" value="1"/>
</dbReference>
<dbReference type="CDD" id="cd00831">
    <property type="entry name" value="CHS_like"/>
    <property type="match status" value="1"/>
</dbReference>
<feature type="active site" description="Acyl-thioester intermediate" evidence="3">
    <location>
        <position position="155"/>
    </location>
</feature>
<evidence type="ECO:0000256" key="3">
    <source>
        <dbReference type="PIRSR" id="PIRSR000451-1"/>
    </source>
</evidence>
<evidence type="ECO:0000313" key="7">
    <source>
        <dbReference type="Proteomes" id="UP000240708"/>
    </source>
</evidence>
<dbReference type="AlphaFoldDB" id="A0A2P8DPU4"/>
<dbReference type="InterPro" id="IPR016039">
    <property type="entry name" value="Thiolase-like"/>
</dbReference>
<evidence type="ECO:0000259" key="5">
    <source>
        <dbReference type="Pfam" id="PF02797"/>
    </source>
</evidence>
<comment type="similarity">
    <text evidence="1">Belongs to the thiolase-like superfamily. Chalcone/stilbene synthases family.</text>
</comment>
<keyword evidence="2" id="KW-0808">Transferase</keyword>